<evidence type="ECO:0000256" key="1">
    <source>
        <dbReference type="SAM" id="MobiDB-lite"/>
    </source>
</evidence>
<feature type="signal peptide" evidence="2">
    <location>
        <begin position="1"/>
        <end position="20"/>
    </location>
</feature>
<dbReference type="AlphaFoldDB" id="A0A1F5PEU3"/>
<protein>
    <recommendedName>
        <fullName evidence="5">Curli production assembly/transport component CsgE</fullName>
    </recommendedName>
</protein>
<evidence type="ECO:0000313" key="3">
    <source>
        <dbReference type="EMBL" id="OGE88467.1"/>
    </source>
</evidence>
<organism evidence="3 4">
    <name type="scientific">Candidatus Doudnabacteria bacterium RIFCSPHIGHO2_01_FULL_50_11</name>
    <dbReference type="NCBI Taxonomy" id="1817828"/>
    <lineage>
        <taxon>Bacteria</taxon>
        <taxon>Candidatus Doudnaibacteriota</taxon>
    </lineage>
</organism>
<dbReference type="Proteomes" id="UP000178377">
    <property type="component" value="Unassembled WGS sequence"/>
</dbReference>
<proteinExistence type="predicted"/>
<evidence type="ECO:0000313" key="4">
    <source>
        <dbReference type="Proteomes" id="UP000178377"/>
    </source>
</evidence>
<feature type="region of interest" description="Disordered" evidence="1">
    <location>
        <begin position="134"/>
        <end position="159"/>
    </location>
</feature>
<gene>
    <name evidence="3" type="ORF">A2722_01035</name>
</gene>
<accession>A0A1F5PEU3</accession>
<evidence type="ECO:0000256" key="2">
    <source>
        <dbReference type="SAM" id="SignalP"/>
    </source>
</evidence>
<feature type="chain" id="PRO_5009520377" description="Curli production assembly/transport component CsgE" evidence="2">
    <location>
        <begin position="21"/>
        <end position="159"/>
    </location>
</feature>
<sequence>MKLALVRLLLLVGLAPAVLAAQDARGYGIQWYDVPEENYFRQFKEVFESDMAKQFAENNYGLWWFRVRIEKAPQGLQERWLHATGQIQDNDRTHSFDVGFWKMLDDDAENDAPALVSRIGREIQVTLDEMRQARTRGSSASNRLELPVDLLEPGPADQK</sequence>
<dbReference type="EMBL" id="MFEO01000033">
    <property type="protein sequence ID" value="OGE88467.1"/>
    <property type="molecule type" value="Genomic_DNA"/>
</dbReference>
<dbReference type="STRING" id="1817828.A2722_01035"/>
<comment type="caution">
    <text evidence="3">The sequence shown here is derived from an EMBL/GenBank/DDBJ whole genome shotgun (WGS) entry which is preliminary data.</text>
</comment>
<evidence type="ECO:0008006" key="5">
    <source>
        <dbReference type="Google" id="ProtNLM"/>
    </source>
</evidence>
<name>A0A1F5PEU3_9BACT</name>
<keyword evidence="2" id="KW-0732">Signal</keyword>
<reference evidence="3 4" key="1">
    <citation type="journal article" date="2016" name="Nat. Commun.">
        <title>Thousands of microbial genomes shed light on interconnected biogeochemical processes in an aquifer system.</title>
        <authorList>
            <person name="Anantharaman K."/>
            <person name="Brown C.T."/>
            <person name="Hug L.A."/>
            <person name="Sharon I."/>
            <person name="Castelle C.J."/>
            <person name="Probst A.J."/>
            <person name="Thomas B.C."/>
            <person name="Singh A."/>
            <person name="Wilkins M.J."/>
            <person name="Karaoz U."/>
            <person name="Brodie E.L."/>
            <person name="Williams K.H."/>
            <person name="Hubbard S.S."/>
            <person name="Banfield J.F."/>
        </authorList>
    </citation>
    <scope>NUCLEOTIDE SEQUENCE [LARGE SCALE GENOMIC DNA]</scope>
</reference>